<proteinExistence type="predicted"/>
<dbReference type="STRING" id="408074.SAMN05660909_01184"/>
<reference evidence="2" key="1">
    <citation type="submission" date="2016-10" db="EMBL/GenBank/DDBJ databases">
        <authorList>
            <person name="Varghese N."/>
            <person name="Submissions S."/>
        </authorList>
    </citation>
    <scope>NUCLEOTIDE SEQUENCE [LARGE SCALE GENOMIC DNA]</scope>
    <source>
        <strain evidence="2">DSM 23920</strain>
    </source>
</reference>
<dbReference type="EMBL" id="FNRL01000004">
    <property type="protein sequence ID" value="SEA22129.1"/>
    <property type="molecule type" value="Genomic_DNA"/>
</dbReference>
<evidence type="ECO:0008006" key="3">
    <source>
        <dbReference type="Google" id="ProtNLM"/>
    </source>
</evidence>
<evidence type="ECO:0000313" key="2">
    <source>
        <dbReference type="Proteomes" id="UP000199656"/>
    </source>
</evidence>
<keyword evidence="2" id="KW-1185">Reference proteome</keyword>
<name>A0A1H3ZED4_9BACT</name>
<protein>
    <recommendedName>
        <fullName evidence="3">YD repeat-containing protein</fullName>
    </recommendedName>
</protein>
<organism evidence="1 2">
    <name type="scientific">Chitinophaga terrae</name>
    <name type="common">ex Kim and Jung 2007</name>
    <dbReference type="NCBI Taxonomy" id="408074"/>
    <lineage>
        <taxon>Bacteria</taxon>
        <taxon>Pseudomonadati</taxon>
        <taxon>Bacteroidota</taxon>
        <taxon>Chitinophagia</taxon>
        <taxon>Chitinophagales</taxon>
        <taxon>Chitinophagaceae</taxon>
        <taxon>Chitinophaga</taxon>
    </lineage>
</organism>
<dbReference type="Proteomes" id="UP000199656">
    <property type="component" value="Unassembled WGS sequence"/>
</dbReference>
<accession>A0A1H3ZED4</accession>
<evidence type="ECO:0000313" key="1">
    <source>
        <dbReference type="EMBL" id="SEA22129.1"/>
    </source>
</evidence>
<gene>
    <name evidence="1" type="ORF">SAMN05660909_01184</name>
</gene>
<sequence length="391" mass="43758">MRGRQAVANDNVFSLMLPEDPNDKWYPEKYYLNQMQYNSYTYKPDTVTTVDYYGTDSLVHKITYKYENMAHLLPTTATEIVSYAPGTEGYLKRFKYPQDIASITNPALSSVDSTNIRKLEQLHIWDQPIEQETYKDGVFQFKQRTDFATWTGGLVLPSRQKIKLGTYNVDTVSTVYQYDQYGNVLQQANDKDILLSYIWDYNSQQAIAEVSNAAYSDIAYTSFEAEGSGNWIIPSALRNTTSGATGQRSFDMSNAGATGITKSGLQAGTTYKVSYFTKNSVPVTISGTQGAVTKGNTIAGGWTYYEHRVSGVTSVKITGAGLIDELRLHPESAQMVTATYTPLVGQTSSCNARGQVAYFEYDAANRLKLVKDQDGKILKLYDYQYRAPLTR</sequence>
<dbReference type="AlphaFoldDB" id="A0A1H3ZED4"/>